<dbReference type="AlphaFoldDB" id="A0AAV5TY88"/>
<sequence>AVPKCEQCSSPIDASLCAAPVCIKGGPPVPSPSGCKTLTCPKDEFFIISPPPSYTLGEVHDVIETITCNDRKEWNTEANELVKKAVCVKEISCHKKNPMLSDCTAIDLKYECDPFTLSNDDEVKPCPTGKNLFVQVVGSMKWEYTSKIRCASTTGTYMRSAVNHKELSIGTTEPVICAISNPSNPPETCQASVRVKSTCGDSPKDGCVAVTAFPDDKPLSCSQLPEQFLYLVDASGQWTYAEKIECDVPNKQWKQGADGKNLLKADDNVICGDCKAPRFTPTLCDTNWDATIGCKEMLVFSQVDCGAQSRTLYFLKGVNTKWMPAKSVKCEGDKRYVEYVFGTESKKEEFNVGDKVICALTNPTPKACSIRRFSFADNKEQSKYEVATGAISKAAGESATCDNEYKYLACTGVDDSNKCIESVSPYIPPVCGPDGLWKVNDAKDAVSVMCGRRKCVKCVRSAPAGSVPPGVEAILDTDLASPPVLRDTVEECRVLDCQSANRMFAIRLDVDDPSKYRFYADAIICDDNEEWKDKNGNKVEKAQCVQSAFMTCHNPKTYLIDTTCPSEFGESCTPIALPDSDANKWKPLVCGKKILTRKNPVVPNDHYWDELSEIKCDSNVAKWSAKFVGEIEARHLDYQNTIICAEHNPNPRPAPITTTTAAPIEICELCQEQLKNESLIKCEKGGISCLVFERQNINKTEKCIMKPQEGFSLIITDNSLEVDYLECKRPVFDDDGIMPKPTWTTKDDKPVTSASTRREVKQKKWQPLSYGIVAGTLLLIGGMGLGCVLIYFRMRKKPSVREKKKKERGVTKKYTSANVVKTGGRSGGGSREGGESREPTKSVNESNLEDAPTLKL</sequence>
<feature type="non-terminal residue" evidence="3">
    <location>
        <position position="1"/>
    </location>
</feature>
<feature type="transmembrane region" description="Helical" evidence="2">
    <location>
        <begin position="768"/>
        <end position="792"/>
    </location>
</feature>
<reference evidence="3" key="1">
    <citation type="submission" date="2023-10" db="EMBL/GenBank/DDBJ databases">
        <title>Genome assembly of Pristionchus species.</title>
        <authorList>
            <person name="Yoshida K."/>
            <person name="Sommer R.J."/>
        </authorList>
    </citation>
    <scope>NUCLEOTIDE SEQUENCE</scope>
    <source>
        <strain evidence="3">RS0144</strain>
    </source>
</reference>
<keyword evidence="2" id="KW-0472">Membrane</keyword>
<accession>A0AAV5TY88</accession>
<feature type="region of interest" description="Disordered" evidence="1">
    <location>
        <begin position="801"/>
        <end position="856"/>
    </location>
</feature>
<comment type="caution">
    <text evidence="3">The sequence shown here is derived from an EMBL/GenBank/DDBJ whole genome shotgun (WGS) entry which is preliminary data.</text>
</comment>
<keyword evidence="4" id="KW-1185">Reference proteome</keyword>
<dbReference type="Proteomes" id="UP001432027">
    <property type="component" value="Unassembled WGS sequence"/>
</dbReference>
<organism evidence="3 4">
    <name type="scientific">Pristionchus entomophagus</name>
    <dbReference type="NCBI Taxonomy" id="358040"/>
    <lineage>
        <taxon>Eukaryota</taxon>
        <taxon>Metazoa</taxon>
        <taxon>Ecdysozoa</taxon>
        <taxon>Nematoda</taxon>
        <taxon>Chromadorea</taxon>
        <taxon>Rhabditida</taxon>
        <taxon>Rhabditina</taxon>
        <taxon>Diplogasteromorpha</taxon>
        <taxon>Diplogasteroidea</taxon>
        <taxon>Neodiplogasteridae</taxon>
        <taxon>Pristionchus</taxon>
    </lineage>
</organism>
<evidence type="ECO:0000313" key="4">
    <source>
        <dbReference type="Proteomes" id="UP001432027"/>
    </source>
</evidence>
<evidence type="ECO:0000256" key="1">
    <source>
        <dbReference type="SAM" id="MobiDB-lite"/>
    </source>
</evidence>
<name>A0AAV5TY88_9BILA</name>
<dbReference type="EMBL" id="BTSX01000005">
    <property type="protein sequence ID" value="GMS99508.1"/>
    <property type="molecule type" value="Genomic_DNA"/>
</dbReference>
<keyword evidence="2" id="KW-0812">Transmembrane</keyword>
<evidence type="ECO:0000313" key="3">
    <source>
        <dbReference type="EMBL" id="GMS99508.1"/>
    </source>
</evidence>
<keyword evidence="2" id="KW-1133">Transmembrane helix</keyword>
<protein>
    <submittedName>
        <fullName evidence="3">Uncharacterized protein</fullName>
    </submittedName>
</protein>
<evidence type="ECO:0000256" key="2">
    <source>
        <dbReference type="SAM" id="Phobius"/>
    </source>
</evidence>
<proteinExistence type="predicted"/>
<gene>
    <name evidence="3" type="ORF">PENTCL1PPCAC_21683</name>
</gene>